<dbReference type="NCBIfam" id="NF033545">
    <property type="entry name" value="transpos_IS630"/>
    <property type="match status" value="1"/>
</dbReference>
<sequence>MPATRTIAPEMRAHIVHWRCHENRPAVECAELSGRSLQSIYNIVDLYDTHNTLHNPLARPRGRPRILNEDDCKFICGLIEARPTTYLDEIQLVLEERHHIYVTLGTIWNTLARLDLTHKSVSREAYERDELLRAAWQVQWGGYPANAFVWLDESAVNNTTALRLAGWAPRGQACVQREFFFRGVQYSMLPALTTDGIVALDIFEGSINRERFLDFFRAQVAPLLNPFTPAGAPRSIVVLDNCSIHHGDEIRHIIEDECGAKLCYLPAYSPNFNPIEQAFAAIKAHLRRQGARFVGPEARPWLIHEAAWAVTREDAASWIRLSGYSGLFGRVNLCT</sequence>
<protein>
    <submittedName>
        <fullName evidence="2">Winged helix turn helix protein</fullName>
    </submittedName>
</protein>
<dbReference type="GO" id="GO:0003676">
    <property type="term" value="F:nucleic acid binding"/>
    <property type="evidence" value="ECO:0007669"/>
    <property type="project" value="InterPro"/>
</dbReference>
<comment type="caution">
    <text evidence="2">The sequence shown here is derived from an EMBL/GenBank/DDBJ whole genome shotgun (WGS) entry which is preliminary data.</text>
</comment>
<dbReference type="PANTHER" id="PTHR46564:SF1">
    <property type="entry name" value="TRANSPOSASE"/>
    <property type="match status" value="1"/>
</dbReference>
<dbReference type="InterPro" id="IPR036397">
    <property type="entry name" value="RNaseH_sf"/>
</dbReference>
<dbReference type="PANTHER" id="PTHR46564">
    <property type="entry name" value="TRANSPOSASE"/>
    <property type="match status" value="1"/>
</dbReference>
<dbReference type="AlphaFoldDB" id="A0A074RMI0"/>
<dbReference type="OrthoDB" id="3022198at2759"/>
<dbReference type="Pfam" id="PF13358">
    <property type="entry name" value="DDE_3"/>
    <property type="match status" value="1"/>
</dbReference>
<dbReference type="InterPro" id="IPR047655">
    <property type="entry name" value="Transpos_IS630-like"/>
</dbReference>
<dbReference type="Gene3D" id="3.30.420.10">
    <property type="entry name" value="Ribonuclease H-like superfamily/Ribonuclease H"/>
    <property type="match status" value="1"/>
</dbReference>
<dbReference type="HOGENOM" id="CLU_056788_1_0_1"/>
<accession>A0A074RMI0</accession>
<dbReference type="Proteomes" id="UP000027456">
    <property type="component" value="Unassembled WGS sequence"/>
</dbReference>
<evidence type="ECO:0000259" key="1">
    <source>
        <dbReference type="Pfam" id="PF13358"/>
    </source>
</evidence>
<organism evidence="2 3">
    <name type="scientific">Rhizoctonia solani 123E</name>
    <dbReference type="NCBI Taxonomy" id="1423351"/>
    <lineage>
        <taxon>Eukaryota</taxon>
        <taxon>Fungi</taxon>
        <taxon>Dikarya</taxon>
        <taxon>Basidiomycota</taxon>
        <taxon>Agaricomycotina</taxon>
        <taxon>Agaricomycetes</taxon>
        <taxon>Cantharellales</taxon>
        <taxon>Ceratobasidiaceae</taxon>
        <taxon>Rhizoctonia</taxon>
    </lineage>
</organism>
<feature type="domain" description="Tc1-like transposase DDE" evidence="1">
    <location>
        <begin position="148"/>
        <end position="288"/>
    </location>
</feature>
<name>A0A074RMI0_9AGAM</name>
<dbReference type="InterPro" id="IPR009057">
    <property type="entry name" value="Homeodomain-like_sf"/>
</dbReference>
<proteinExistence type="predicted"/>
<dbReference type="EMBL" id="AZST01001406">
    <property type="protein sequence ID" value="KEP45908.1"/>
    <property type="molecule type" value="Genomic_DNA"/>
</dbReference>
<evidence type="ECO:0000313" key="3">
    <source>
        <dbReference type="Proteomes" id="UP000027456"/>
    </source>
</evidence>
<evidence type="ECO:0000313" key="2">
    <source>
        <dbReference type="EMBL" id="KEP45908.1"/>
    </source>
</evidence>
<dbReference type="SUPFAM" id="SSF46689">
    <property type="entry name" value="Homeodomain-like"/>
    <property type="match status" value="1"/>
</dbReference>
<gene>
    <name evidence="2" type="ORF">V565_231880</name>
</gene>
<keyword evidence="3" id="KW-1185">Reference proteome</keyword>
<dbReference type="InterPro" id="IPR038717">
    <property type="entry name" value="Tc1-like_DDE_dom"/>
</dbReference>
<reference evidence="2 3" key="1">
    <citation type="submission" date="2013-12" db="EMBL/GenBank/DDBJ databases">
        <authorList>
            <person name="Cubeta M."/>
            <person name="Pakala S."/>
            <person name="Fedorova N."/>
            <person name="Thomas E."/>
            <person name="Dean R."/>
            <person name="Jabaji S."/>
            <person name="Neate S."/>
            <person name="Toda T."/>
            <person name="Tavantzis S."/>
            <person name="Vilgalys R."/>
            <person name="Bharathan N."/>
            <person name="Pakala S."/>
            <person name="Losada L.S."/>
            <person name="Zafar N."/>
            <person name="Nierman W."/>
        </authorList>
    </citation>
    <scope>NUCLEOTIDE SEQUENCE [LARGE SCALE GENOMIC DNA]</scope>
    <source>
        <strain evidence="2 3">123E</strain>
    </source>
</reference>